<dbReference type="Pfam" id="PF12146">
    <property type="entry name" value="Hydrolase_4"/>
    <property type="match status" value="1"/>
</dbReference>
<dbReference type="EMBL" id="JABEZU010000001">
    <property type="protein sequence ID" value="NOV96942.1"/>
    <property type="molecule type" value="Genomic_DNA"/>
</dbReference>
<evidence type="ECO:0000256" key="1">
    <source>
        <dbReference type="SAM" id="Phobius"/>
    </source>
</evidence>
<name>A0ABX2A257_9MICO</name>
<protein>
    <recommendedName>
        <fullName evidence="2">Serine aminopeptidase S33 domain-containing protein</fullName>
    </recommendedName>
</protein>
<evidence type="ECO:0000313" key="4">
    <source>
        <dbReference type="Proteomes" id="UP000757540"/>
    </source>
</evidence>
<dbReference type="PANTHER" id="PTHR12277:SF79">
    <property type="entry name" value="XAA-PRO DIPEPTIDYL-PEPTIDASE-RELATED"/>
    <property type="match status" value="1"/>
</dbReference>
<dbReference type="InterPro" id="IPR022742">
    <property type="entry name" value="Hydrolase_4"/>
</dbReference>
<organism evidence="3 4">
    <name type="scientific">Isoptericola halotolerans</name>
    <dbReference type="NCBI Taxonomy" id="300560"/>
    <lineage>
        <taxon>Bacteria</taxon>
        <taxon>Bacillati</taxon>
        <taxon>Actinomycetota</taxon>
        <taxon>Actinomycetes</taxon>
        <taxon>Micrococcales</taxon>
        <taxon>Promicromonosporaceae</taxon>
        <taxon>Isoptericola</taxon>
    </lineage>
</organism>
<sequence length="280" mass="29336">MDTTTSPWRRRALGGLVALVAVGALLLALVWWGQDLLVYHPDRTDPGPAASVLDGGEDVTLRTDDGLELTAWFVPAGATARDAAVLMAPGNGGNRLGRTGLAQRLADRGFAVLLLEYRGYGGNPGSPSADGLHADALAALEALDDRGYPPQRTVYLGESLGTAVVARLHTEDPGAGLVLRSPFTSLADVGEHHYPVLPVRSLLRDRYEVREHVAAAQVPVTVVHGDADSVVPPDQSHAVAEAAPRLAERLALPGADHNDPVMFGPDVADAVDRLADAAGL</sequence>
<evidence type="ECO:0000259" key="2">
    <source>
        <dbReference type="Pfam" id="PF12146"/>
    </source>
</evidence>
<comment type="caution">
    <text evidence="3">The sequence shown here is derived from an EMBL/GenBank/DDBJ whole genome shotgun (WGS) entry which is preliminary data.</text>
</comment>
<keyword evidence="1" id="KW-1133">Transmembrane helix</keyword>
<dbReference type="RefSeq" id="WP_171783055.1">
    <property type="nucleotide sequence ID" value="NZ_BAAAML010000002.1"/>
</dbReference>
<keyword evidence="1" id="KW-0812">Transmembrane</keyword>
<evidence type="ECO:0000313" key="3">
    <source>
        <dbReference type="EMBL" id="NOV96942.1"/>
    </source>
</evidence>
<dbReference type="InterPro" id="IPR029058">
    <property type="entry name" value="AB_hydrolase_fold"/>
</dbReference>
<feature type="domain" description="Serine aminopeptidase S33" evidence="2">
    <location>
        <begin position="82"/>
        <end position="187"/>
    </location>
</feature>
<keyword evidence="1" id="KW-0472">Membrane</keyword>
<gene>
    <name evidence="3" type="ORF">HDG69_001495</name>
</gene>
<accession>A0ABX2A257</accession>
<dbReference type="SUPFAM" id="SSF53474">
    <property type="entry name" value="alpha/beta-Hydrolases"/>
    <property type="match status" value="1"/>
</dbReference>
<proteinExistence type="predicted"/>
<feature type="transmembrane region" description="Helical" evidence="1">
    <location>
        <begin position="12"/>
        <end position="33"/>
    </location>
</feature>
<dbReference type="Gene3D" id="3.40.50.1820">
    <property type="entry name" value="alpha/beta hydrolase"/>
    <property type="match status" value="1"/>
</dbReference>
<keyword evidence="4" id="KW-1185">Reference proteome</keyword>
<reference evidence="3 4" key="1">
    <citation type="submission" date="2020-05" db="EMBL/GenBank/DDBJ databases">
        <title>Genomic Encyclopedia of Type Strains, Phase III (KMG-III): the genomes of soil and plant-associated and newly described type strains.</title>
        <authorList>
            <person name="Whitman W."/>
        </authorList>
    </citation>
    <scope>NUCLEOTIDE SEQUENCE [LARGE SCALE GENOMIC DNA]</scope>
    <source>
        <strain evidence="3 4">KCTC 19046</strain>
    </source>
</reference>
<dbReference type="PANTHER" id="PTHR12277">
    <property type="entry name" value="ALPHA/BETA HYDROLASE DOMAIN-CONTAINING PROTEIN"/>
    <property type="match status" value="1"/>
</dbReference>
<dbReference type="Proteomes" id="UP000757540">
    <property type="component" value="Unassembled WGS sequence"/>
</dbReference>